<reference evidence="1 2" key="1">
    <citation type="submission" date="2019-01" db="EMBL/GenBank/DDBJ databases">
        <authorList>
            <person name="Molina J."/>
            <person name="Li Y."/>
            <person name="Tei-Muno D.A."/>
            <person name="Klug H.M."/>
            <person name="Nayek S."/>
            <person name="Layton S.R."/>
            <person name="Kim T."/>
            <person name="Hughes L.E."/>
            <person name="Garlena R.A."/>
            <person name="Russell D.A."/>
            <person name="Pope W.H."/>
            <person name="Jacobs-Sera D."/>
            <person name="Hatfull G.F."/>
        </authorList>
    </citation>
    <scope>NUCLEOTIDE SEQUENCE [LARGE SCALE GENOMIC DNA]</scope>
</reference>
<name>A0A411CPT5_9CAUD</name>
<dbReference type="GeneID" id="64470947"/>
<dbReference type="RefSeq" id="YP_010055024.1">
    <property type="nucleotide sequence ID" value="NC_054660.1"/>
</dbReference>
<proteinExistence type="predicted"/>
<evidence type="ECO:0000313" key="1">
    <source>
        <dbReference type="EMBL" id="QAY15954.1"/>
    </source>
</evidence>
<evidence type="ECO:0000313" key="2">
    <source>
        <dbReference type="Proteomes" id="UP000289966"/>
    </source>
</evidence>
<dbReference type="EMBL" id="MK392366">
    <property type="protein sequence ID" value="QAY15954.1"/>
    <property type="molecule type" value="Genomic_DNA"/>
</dbReference>
<organism evidence="1 2">
    <name type="scientific">Streptomyces phage Janus</name>
    <dbReference type="NCBI Taxonomy" id="2510525"/>
    <lineage>
        <taxon>Viruses</taxon>
        <taxon>Duplodnaviria</taxon>
        <taxon>Heunggongvirae</taxon>
        <taxon>Uroviricota</taxon>
        <taxon>Caudoviricetes</taxon>
        <taxon>Arquatrovirinae</taxon>
        <taxon>Janusvirus</taxon>
        <taxon>Janusvirus janus</taxon>
    </lineage>
</organism>
<dbReference type="Proteomes" id="UP000289966">
    <property type="component" value="Segment"/>
</dbReference>
<dbReference type="KEGG" id="vg:64470947"/>
<protein>
    <submittedName>
        <fullName evidence="1">Uncharacterized protein</fullName>
    </submittedName>
</protein>
<accession>A0A411CPT5</accession>
<keyword evidence="2" id="KW-1185">Reference proteome</keyword>
<gene>
    <name evidence="1" type="primary">50</name>
    <name evidence="1" type="ORF">SEA_JANUS_50</name>
</gene>
<sequence length="81" mass="8946">MATTERDQSVPPQSCELGEVMWDIGKDVPGIVMGHHGGDRVQMRAVSGGKEWDALKVRPLTARERLSLHLAARNDASRNRP</sequence>